<evidence type="ECO:0000256" key="2">
    <source>
        <dbReference type="SAM" id="MobiDB-lite"/>
    </source>
</evidence>
<dbReference type="OrthoDB" id="47330at2759"/>
<dbReference type="InterPro" id="IPR035979">
    <property type="entry name" value="RBD_domain_sf"/>
</dbReference>
<feature type="region of interest" description="Disordered" evidence="2">
    <location>
        <begin position="300"/>
        <end position="341"/>
    </location>
</feature>
<feature type="compositionally biased region" description="Low complexity" evidence="2">
    <location>
        <begin position="123"/>
        <end position="153"/>
    </location>
</feature>
<dbReference type="Pfam" id="PF13519">
    <property type="entry name" value="VWA_2"/>
    <property type="match status" value="1"/>
</dbReference>
<evidence type="ECO:0000259" key="3">
    <source>
        <dbReference type="PROSITE" id="PS50102"/>
    </source>
</evidence>
<dbReference type="InterPro" id="IPR002035">
    <property type="entry name" value="VWF_A"/>
</dbReference>
<keyword evidence="5" id="KW-1185">Reference proteome</keyword>
<proteinExistence type="predicted"/>
<dbReference type="InterPro" id="IPR000504">
    <property type="entry name" value="RRM_dom"/>
</dbReference>
<dbReference type="PANTHER" id="PTHR36846:SF1">
    <property type="entry name" value="PROTEIN VIAA"/>
    <property type="match status" value="1"/>
</dbReference>
<evidence type="ECO:0000313" key="4">
    <source>
        <dbReference type="EMBL" id="PSC69825.1"/>
    </source>
</evidence>
<feature type="region of interest" description="Disordered" evidence="2">
    <location>
        <begin position="878"/>
        <end position="900"/>
    </location>
</feature>
<dbReference type="Gene3D" id="3.40.50.410">
    <property type="entry name" value="von Willebrand factor, type A domain"/>
    <property type="match status" value="1"/>
</dbReference>
<feature type="domain" description="RRM" evidence="3">
    <location>
        <begin position="605"/>
        <end position="685"/>
    </location>
</feature>
<evidence type="ECO:0000256" key="1">
    <source>
        <dbReference type="PROSITE-ProRule" id="PRU00176"/>
    </source>
</evidence>
<evidence type="ECO:0000313" key="5">
    <source>
        <dbReference type="Proteomes" id="UP000239649"/>
    </source>
</evidence>
<comment type="caution">
    <text evidence="4">The sequence shown here is derived from an EMBL/GenBank/DDBJ whole genome shotgun (WGS) entry which is preliminary data.</text>
</comment>
<dbReference type="Pfam" id="PF00076">
    <property type="entry name" value="RRM_1"/>
    <property type="match status" value="1"/>
</dbReference>
<dbReference type="InterPro" id="IPR012677">
    <property type="entry name" value="Nucleotide-bd_a/b_plait_sf"/>
</dbReference>
<dbReference type="SUPFAM" id="SSF53300">
    <property type="entry name" value="vWA-like"/>
    <property type="match status" value="1"/>
</dbReference>
<gene>
    <name evidence="4" type="ORF">C2E20_6735</name>
</gene>
<feature type="compositionally biased region" description="Low complexity" evidence="2">
    <location>
        <begin position="173"/>
        <end position="185"/>
    </location>
</feature>
<dbReference type="GO" id="GO:0003723">
    <property type="term" value="F:RNA binding"/>
    <property type="evidence" value="ECO:0007669"/>
    <property type="project" value="UniProtKB-UniRule"/>
</dbReference>
<dbReference type="EMBL" id="LHPF02000024">
    <property type="protein sequence ID" value="PSC69825.1"/>
    <property type="molecule type" value="Genomic_DNA"/>
</dbReference>
<dbReference type="InterPro" id="IPR036465">
    <property type="entry name" value="vWFA_dom_sf"/>
</dbReference>
<dbReference type="Proteomes" id="UP000239649">
    <property type="component" value="Unassembled WGS sequence"/>
</dbReference>
<dbReference type="STRING" id="554055.A0A2P6V6W7"/>
<feature type="region of interest" description="Disordered" evidence="2">
    <location>
        <begin position="757"/>
        <end position="835"/>
    </location>
</feature>
<feature type="region of interest" description="Disordered" evidence="2">
    <location>
        <begin position="123"/>
        <end position="221"/>
    </location>
</feature>
<dbReference type="AlphaFoldDB" id="A0A2P6V6W7"/>
<dbReference type="PROSITE" id="PS50102">
    <property type="entry name" value="RRM"/>
    <property type="match status" value="1"/>
</dbReference>
<organism evidence="4 5">
    <name type="scientific">Micractinium conductrix</name>
    <dbReference type="NCBI Taxonomy" id="554055"/>
    <lineage>
        <taxon>Eukaryota</taxon>
        <taxon>Viridiplantae</taxon>
        <taxon>Chlorophyta</taxon>
        <taxon>core chlorophytes</taxon>
        <taxon>Trebouxiophyceae</taxon>
        <taxon>Chlorellales</taxon>
        <taxon>Chlorellaceae</taxon>
        <taxon>Chlorella clade</taxon>
        <taxon>Micractinium</taxon>
    </lineage>
</organism>
<feature type="compositionally biased region" description="Gly residues" evidence="2">
    <location>
        <begin position="374"/>
        <end position="383"/>
    </location>
</feature>
<dbReference type="PANTHER" id="PTHR36846">
    <property type="entry name" value="PROTEIN VIAA"/>
    <property type="match status" value="1"/>
</dbReference>
<dbReference type="GO" id="GO:0005829">
    <property type="term" value="C:cytosol"/>
    <property type="evidence" value="ECO:0007669"/>
    <property type="project" value="TreeGrafter"/>
</dbReference>
<dbReference type="SMART" id="SM00360">
    <property type="entry name" value="RRM"/>
    <property type="match status" value="1"/>
</dbReference>
<feature type="compositionally biased region" description="Acidic residues" evidence="2">
    <location>
        <begin position="155"/>
        <end position="169"/>
    </location>
</feature>
<protein>
    <submittedName>
        <fullName evidence="4">von Willebrand type A</fullName>
    </submittedName>
</protein>
<keyword evidence="1" id="KW-0694">RNA-binding</keyword>
<accession>A0A2P6V6W7</accession>
<dbReference type="SUPFAM" id="SSF54928">
    <property type="entry name" value="RNA-binding domain, RBD"/>
    <property type="match status" value="1"/>
</dbReference>
<feature type="compositionally biased region" description="Low complexity" evidence="2">
    <location>
        <begin position="801"/>
        <end position="813"/>
    </location>
</feature>
<name>A0A2P6V6W7_9CHLO</name>
<reference evidence="4 5" key="1">
    <citation type="journal article" date="2018" name="Plant J.">
        <title>Genome sequences of Chlorella sorokiniana UTEX 1602 and Micractinium conductrix SAG 241.80: implications to maltose excretion by a green alga.</title>
        <authorList>
            <person name="Arriola M.B."/>
            <person name="Velmurugan N."/>
            <person name="Zhang Y."/>
            <person name="Plunkett M.H."/>
            <person name="Hondzo H."/>
            <person name="Barney B.M."/>
        </authorList>
    </citation>
    <scope>NUCLEOTIDE SEQUENCE [LARGE SCALE GENOMIC DNA]</scope>
    <source>
        <strain evidence="4 5">SAG 241.80</strain>
    </source>
</reference>
<feature type="region of interest" description="Disordered" evidence="2">
    <location>
        <begin position="363"/>
        <end position="395"/>
    </location>
</feature>
<sequence>MPQPPARQWDAWGVPDAAMAKQLGLNEALLQTLMELPGTRDMLDLKTRLVALADWNKSLRKGVLPKAATLEWPQEPFRSQFLDVLKNLEMARFTRRHPKLLPALLKQFLELVAEFEENLLEQESQQKQKQNQQQQRQSQASGQEAQQQEQQAGEGEGEGDGGGEQEPAPDDAQQQNSGEQQQSDTQGKEGQQDYDLDLENSEGQAGEQQREQASDQQGSNRTEQMVQELLEGFKQQWEPVVEALDIADQAFDDINGLLEGPEGFDSSRSVWHQTGWREVASLRKKLEDLTELRELVRQLGRGGGKGPLKKAPEQVYNSKHPPGVIRSPMQPEETRGLTRSGDLSRMLPFEAHLLAAGWPRYVDAEPSGEEGEDGSSGGGGGSSGERVVTKEGSRGARMLFQARRAERMLMSYERTGWVEDEPARLTGRMEVRPAAELGPIIVCLDTSGSMYGPREVVAKAVALECMRGAHRQQRRCYLYAFSGPGEVMELELGNDAASIRNLLTFLTSGFGGGTDVDAPLALSLERVGREEWSLADILMVTDGEIPHPSEEILSQLGAARDSLGLEVHGLLVGRSVTPPMEALCTHLHVFKSWSVSVVLLRPASSKIYVQGLPQALQHPVAVAGLFAPFGDVLDVKLYAAEVRLSGGSAVVRMRNTTQAAAAIAALNGVVPEGGWQQLTVRAAETAEQRSSRITAINGRQGTGAPGSPMAHALPPAGPGGAALRRVHSARSSGSHSALQCYTGGLASDALGGAMPMQRRSLDWPHGSTVSMDSSRRSSIDVARCSSAGGPGMMHAGRRSSSDSGSGSGSEEQLGMGGGSATGSLPAEGPAGGAPLLSNSELQRMLLEAVLALLAQVETGQLSLPAMRSALEAALVAAKQATGEEASQPEARGRQLPSLRA</sequence>
<dbReference type="Gene3D" id="3.30.70.330">
    <property type="match status" value="1"/>
</dbReference>